<dbReference type="PROSITE" id="PS50011">
    <property type="entry name" value="PROTEIN_KINASE_DOM"/>
    <property type="match status" value="1"/>
</dbReference>
<evidence type="ECO:0000256" key="8">
    <source>
        <dbReference type="SAM" id="Phobius"/>
    </source>
</evidence>
<dbReference type="InterPro" id="IPR008271">
    <property type="entry name" value="Ser/Thr_kinase_AS"/>
</dbReference>
<dbReference type="Gene3D" id="1.10.510.10">
    <property type="entry name" value="Transferase(Phosphotransferase) domain 1"/>
    <property type="match status" value="1"/>
</dbReference>
<dbReference type="SMART" id="SM00220">
    <property type="entry name" value="S_TKc"/>
    <property type="match status" value="1"/>
</dbReference>
<dbReference type="GO" id="GO:0004674">
    <property type="term" value="F:protein serine/threonine kinase activity"/>
    <property type="evidence" value="ECO:0007669"/>
    <property type="project" value="UniProtKB-EC"/>
</dbReference>
<dbReference type="PROSITE" id="PS00107">
    <property type="entry name" value="PROTEIN_KINASE_ATP"/>
    <property type="match status" value="1"/>
</dbReference>
<evidence type="ECO:0000256" key="7">
    <source>
        <dbReference type="PROSITE-ProRule" id="PRU10141"/>
    </source>
</evidence>
<dbReference type="PANTHER" id="PTHR43671:SF13">
    <property type="entry name" value="SERINE_THREONINE-PROTEIN KINASE NEK2"/>
    <property type="match status" value="1"/>
</dbReference>
<comment type="similarity">
    <text evidence="1">Belongs to the protein kinase superfamily. NEK Ser/Thr protein kinase family. NIMA subfamily.</text>
</comment>
<feature type="domain" description="Protein kinase" evidence="9">
    <location>
        <begin position="12"/>
        <end position="262"/>
    </location>
</feature>
<protein>
    <recommendedName>
        <fullName evidence="2">non-specific serine/threonine protein kinase</fullName>
        <ecNumber evidence="2">2.7.11.1</ecNumber>
    </recommendedName>
</protein>
<keyword evidence="5 10" id="KW-0418">Kinase</keyword>
<dbReference type="PANTHER" id="PTHR43671">
    <property type="entry name" value="SERINE/THREONINE-PROTEIN KINASE NEK"/>
    <property type="match status" value="1"/>
</dbReference>
<dbReference type="Pfam" id="PF00069">
    <property type="entry name" value="Pkinase"/>
    <property type="match status" value="1"/>
</dbReference>
<name>A0A090KWZ0_9BACI</name>
<sequence>MVAIGSVIDEKYEILKLIGQGGMSKVYLAMDKRLNKQWAVKEIQKRARNKHNEVVIQSAIAEANMIKNLDHPSLPRIVDIIDSGNVIYVIMDYIEGEPLSQIIEEYGAQPQEIVIEWAKQLCEVLDYLHTCNPPIIYRDMKPANVMLKPDGNIKLIDFGIAREYKEKNLADTVSLGTKGYAAPEQFGGQGQTDPRTDVYCLGVTLYHLVTGHNPSEPPYELYPIRQWNPNLSGGLERIIQKCTQLNPDDRYQSCAELLYALNHYEEADDEYRIKQKKKLRRFSFVVGAAIFSLGIGIFGQVMNNQINNNDYNNNIEWAEKATKNEEKLKYYLNAIDIKPTANDAYLGLIEFFKSDTVFTVEEEEQLKKKMTTNFTNVAEDDTEYADLAFEIGKLYWYYYDYGRTENNDNQITRMKSSTQWFEDAVTYGTADRDYYEMAIIYRDIGKFNAEINSQIEEASDKGLYLPYWENIQSLLTLVEENPDESELVKLELYKLAANAIENYARKFKADGVKEKEIRAVFETVKKSTVNVVTTTDKTETMKNEIINRFETIEKSITNAYRNQGG</sequence>
<feature type="binding site" evidence="7">
    <location>
        <position position="41"/>
    </location>
    <ligand>
        <name>ATP</name>
        <dbReference type="ChEBI" id="CHEBI:30616"/>
    </ligand>
</feature>
<dbReference type="InterPro" id="IPR050660">
    <property type="entry name" value="NEK_Ser/Thr_kinase"/>
</dbReference>
<dbReference type="EMBL" id="CCRF01000103">
    <property type="protein sequence ID" value="CEE03249.1"/>
    <property type="molecule type" value="Genomic_DNA"/>
</dbReference>
<dbReference type="InterPro" id="IPR011009">
    <property type="entry name" value="Kinase-like_dom_sf"/>
</dbReference>
<evidence type="ECO:0000259" key="9">
    <source>
        <dbReference type="PROSITE" id="PS50011"/>
    </source>
</evidence>
<proteinExistence type="inferred from homology"/>
<dbReference type="InterPro" id="IPR017441">
    <property type="entry name" value="Protein_kinase_ATP_BS"/>
</dbReference>
<evidence type="ECO:0000256" key="6">
    <source>
        <dbReference type="ARBA" id="ARBA00022840"/>
    </source>
</evidence>
<evidence type="ECO:0000256" key="2">
    <source>
        <dbReference type="ARBA" id="ARBA00012513"/>
    </source>
</evidence>
<gene>
    <name evidence="10" type="ORF">BT1A1_3468</name>
</gene>
<dbReference type="GO" id="GO:0005524">
    <property type="term" value="F:ATP binding"/>
    <property type="evidence" value="ECO:0007669"/>
    <property type="project" value="UniProtKB-UniRule"/>
</dbReference>
<keyword evidence="8" id="KW-1133">Transmembrane helix</keyword>
<dbReference type="PROSITE" id="PS00108">
    <property type="entry name" value="PROTEIN_KINASE_ST"/>
    <property type="match status" value="1"/>
</dbReference>
<organism evidence="10 11">
    <name type="scientific">Caldibacillus thermoamylovorans</name>
    <dbReference type="NCBI Taxonomy" id="35841"/>
    <lineage>
        <taxon>Bacteria</taxon>
        <taxon>Bacillati</taxon>
        <taxon>Bacillota</taxon>
        <taxon>Bacilli</taxon>
        <taxon>Bacillales</taxon>
        <taxon>Bacillaceae</taxon>
        <taxon>Caldibacillus</taxon>
    </lineage>
</organism>
<keyword evidence="3" id="KW-0808">Transferase</keyword>
<keyword evidence="8" id="KW-0472">Membrane</keyword>
<accession>A0A090KWZ0</accession>
<evidence type="ECO:0000256" key="3">
    <source>
        <dbReference type="ARBA" id="ARBA00022679"/>
    </source>
</evidence>
<dbReference type="InterPro" id="IPR000719">
    <property type="entry name" value="Prot_kinase_dom"/>
</dbReference>
<dbReference type="RefSeq" id="WP_034773530.1">
    <property type="nucleotide sequence ID" value="NZ_CCRF01000103.1"/>
</dbReference>
<dbReference type="Proteomes" id="UP000040576">
    <property type="component" value="Unassembled WGS sequence"/>
</dbReference>
<dbReference type="EC" id="2.7.11.1" evidence="2"/>
<keyword evidence="11" id="KW-1185">Reference proteome</keyword>
<dbReference type="CDD" id="cd14014">
    <property type="entry name" value="STKc_PknB_like"/>
    <property type="match status" value="1"/>
</dbReference>
<evidence type="ECO:0000256" key="4">
    <source>
        <dbReference type="ARBA" id="ARBA00022741"/>
    </source>
</evidence>
<evidence type="ECO:0000256" key="1">
    <source>
        <dbReference type="ARBA" id="ARBA00010886"/>
    </source>
</evidence>
<keyword evidence="4 7" id="KW-0547">Nucleotide-binding</keyword>
<keyword evidence="8" id="KW-0812">Transmembrane</keyword>
<dbReference type="SUPFAM" id="SSF56112">
    <property type="entry name" value="Protein kinase-like (PK-like)"/>
    <property type="match status" value="1"/>
</dbReference>
<dbReference type="AlphaFoldDB" id="A0A090KWZ0"/>
<evidence type="ECO:0000256" key="5">
    <source>
        <dbReference type="ARBA" id="ARBA00022777"/>
    </source>
</evidence>
<feature type="transmembrane region" description="Helical" evidence="8">
    <location>
        <begin position="282"/>
        <end position="302"/>
    </location>
</feature>
<evidence type="ECO:0000313" key="10">
    <source>
        <dbReference type="EMBL" id="CEE03249.1"/>
    </source>
</evidence>
<keyword evidence="6 7" id="KW-0067">ATP-binding</keyword>
<dbReference type="Gene3D" id="3.30.200.20">
    <property type="entry name" value="Phosphorylase Kinase, domain 1"/>
    <property type="match status" value="1"/>
</dbReference>
<reference evidence="10 11" key="1">
    <citation type="submission" date="2014-07" db="EMBL/GenBank/DDBJ databases">
        <authorList>
            <person name="Wibberg Daniel"/>
        </authorList>
    </citation>
    <scope>NUCLEOTIDE SEQUENCE [LARGE SCALE GENOMIC DNA]</scope>
</reference>
<evidence type="ECO:0000313" key="11">
    <source>
        <dbReference type="Proteomes" id="UP000040576"/>
    </source>
</evidence>